<keyword evidence="2" id="KW-0812">Transmembrane</keyword>
<keyword evidence="4" id="KW-1185">Reference proteome</keyword>
<evidence type="ECO:0000256" key="2">
    <source>
        <dbReference type="SAM" id="Phobius"/>
    </source>
</evidence>
<feature type="compositionally biased region" description="Basic and acidic residues" evidence="1">
    <location>
        <begin position="43"/>
        <end position="56"/>
    </location>
</feature>
<dbReference type="AlphaFoldDB" id="A0A6G1LGK6"/>
<feature type="compositionally biased region" description="Low complexity" evidence="1">
    <location>
        <begin position="125"/>
        <end position="142"/>
    </location>
</feature>
<keyword evidence="2" id="KW-0472">Membrane</keyword>
<feature type="compositionally biased region" description="Low complexity" evidence="1">
    <location>
        <begin position="7"/>
        <end position="33"/>
    </location>
</feature>
<gene>
    <name evidence="3" type="ORF">EJ03DRAFT_325592</name>
</gene>
<feature type="transmembrane region" description="Helical" evidence="2">
    <location>
        <begin position="218"/>
        <end position="237"/>
    </location>
</feature>
<feature type="region of interest" description="Disordered" evidence="1">
    <location>
        <begin position="105"/>
        <end position="180"/>
    </location>
</feature>
<dbReference type="OrthoDB" id="10392992at2759"/>
<proteinExistence type="predicted"/>
<feature type="region of interest" description="Disordered" evidence="1">
    <location>
        <begin position="1"/>
        <end position="56"/>
    </location>
</feature>
<name>A0A6G1LGK6_9PEZI</name>
<evidence type="ECO:0000313" key="4">
    <source>
        <dbReference type="Proteomes" id="UP000799436"/>
    </source>
</evidence>
<sequence>MAHLSASGKSQEVSSSHSSQSRPTSSTASSGESCVRSGASRSPPKDREYNARHRSEGSYAIRKWFGEKGKWLYTEHVFPDGTSVVVKGEKPDDMMGSALHCEDRSAFKENGGGGGGGRFEETDGSRQGSVGSRAGSAGSLGSEEMARDDSGLSFTSKSKSPETLERRPEPRKTSRCSSRTPLQQHALNYGTFTTDLEAGRYPHRPLDRRPLGQTIGKVPWFEIVLAIAWLMFIGMFVKTMFLRKEMYGCYWGCSGSLIRKV</sequence>
<accession>A0A6G1LGK6</accession>
<dbReference type="EMBL" id="ML995819">
    <property type="protein sequence ID" value="KAF2771558.1"/>
    <property type="molecule type" value="Genomic_DNA"/>
</dbReference>
<reference evidence="3" key="1">
    <citation type="journal article" date="2020" name="Stud. Mycol.">
        <title>101 Dothideomycetes genomes: a test case for predicting lifestyles and emergence of pathogens.</title>
        <authorList>
            <person name="Haridas S."/>
            <person name="Albert R."/>
            <person name="Binder M."/>
            <person name="Bloem J."/>
            <person name="Labutti K."/>
            <person name="Salamov A."/>
            <person name="Andreopoulos B."/>
            <person name="Baker S."/>
            <person name="Barry K."/>
            <person name="Bills G."/>
            <person name="Bluhm B."/>
            <person name="Cannon C."/>
            <person name="Castanera R."/>
            <person name="Culley D."/>
            <person name="Daum C."/>
            <person name="Ezra D."/>
            <person name="Gonzalez J."/>
            <person name="Henrissat B."/>
            <person name="Kuo A."/>
            <person name="Liang C."/>
            <person name="Lipzen A."/>
            <person name="Lutzoni F."/>
            <person name="Magnuson J."/>
            <person name="Mondo S."/>
            <person name="Nolan M."/>
            <person name="Ohm R."/>
            <person name="Pangilinan J."/>
            <person name="Park H.-J."/>
            <person name="Ramirez L."/>
            <person name="Alfaro M."/>
            <person name="Sun H."/>
            <person name="Tritt A."/>
            <person name="Yoshinaga Y."/>
            <person name="Zwiers L.-H."/>
            <person name="Turgeon B."/>
            <person name="Goodwin S."/>
            <person name="Spatafora J."/>
            <person name="Crous P."/>
            <person name="Grigoriev I."/>
        </authorList>
    </citation>
    <scope>NUCLEOTIDE SEQUENCE</scope>
    <source>
        <strain evidence="3">CBS 116005</strain>
    </source>
</reference>
<organism evidence="3 4">
    <name type="scientific">Teratosphaeria nubilosa</name>
    <dbReference type="NCBI Taxonomy" id="161662"/>
    <lineage>
        <taxon>Eukaryota</taxon>
        <taxon>Fungi</taxon>
        <taxon>Dikarya</taxon>
        <taxon>Ascomycota</taxon>
        <taxon>Pezizomycotina</taxon>
        <taxon>Dothideomycetes</taxon>
        <taxon>Dothideomycetidae</taxon>
        <taxon>Mycosphaerellales</taxon>
        <taxon>Teratosphaeriaceae</taxon>
        <taxon>Teratosphaeria</taxon>
    </lineage>
</organism>
<keyword evidence="2" id="KW-1133">Transmembrane helix</keyword>
<protein>
    <submittedName>
        <fullName evidence="3">Uncharacterized protein</fullName>
    </submittedName>
</protein>
<evidence type="ECO:0000256" key="1">
    <source>
        <dbReference type="SAM" id="MobiDB-lite"/>
    </source>
</evidence>
<dbReference type="Proteomes" id="UP000799436">
    <property type="component" value="Unassembled WGS sequence"/>
</dbReference>
<evidence type="ECO:0000313" key="3">
    <source>
        <dbReference type="EMBL" id="KAF2771558.1"/>
    </source>
</evidence>
<feature type="compositionally biased region" description="Basic and acidic residues" evidence="1">
    <location>
        <begin position="159"/>
        <end position="172"/>
    </location>
</feature>